<dbReference type="AlphaFoldDB" id="A0A9Q0JVL2"/>
<evidence type="ECO:0000313" key="2">
    <source>
        <dbReference type="Proteomes" id="UP001141806"/>
    </source>
</evidence>
<proteinExistence type="predicted"/>
<protein>
    <submittedName>
        <fullName evidence="1">Uncharacterized protein</fullName>
    </submittedName>
</protein>
<gene>
    <name evidence="1" type="ORF">NE237_030263</name>
</gene>
<evidence type="ECO:0000313" key="1">
    <source>
        <dbReference type="EMBL" id="KAJ4953431.1"/>
    </source>
</evidence>
<organism evidence="1 2">
    <name type="scientific">Protea cynaroides</name>
    <dbReference type="NCBI Taxonomy" id="273540"/>
    <lineage>
        <taxon>Eukaryota</taxon>
        <taxon>Viridiplantae</taxon>
        <taxon>Streptophyta</taxon>
        <taxon>Embryophyta</taxon>
        <taxon>Tracheophyta</taxon>
        <taxon>Spermatophyta</taxon>
        <taxon>Magnoliopsida</taxon>
        <taxon>Proteales</taxon>
        <taxon>Proteaceae</taxon>
        <taxon>Protea</taxon>
    </lineage>
</organism>
<accession>A0A9Q0JVL2</accession>
<comment type="caution">
    <text evidence="1">The sequence shown here is derived from an EMBL/GenBank/DDBJ whole genome shotgun (WGS) entry which is preliminary data.</text>
</comment>
<reference evidence="1" key="1">
    <citation type="journal article" date="2023" name="Plant J.">
        <title>The genome of the king protea, Protea cynaroides.</title>
        <authorList>
            <person name="Chang J."/>
            <person name="Duong T.A."/>
            <person name="Schoeman C."/>
            <person name="Ma X."/>
            <person name="Roodt D."/>
            <person name="Barker N."/>
            <person name="Li Z."/>
            <person name="Van de Peer Y."/>
            <person name="Mizrachi E."/>
        </authorList>
    </citation>
    <scope>NUCLEOTIDE SEQUENCE</scope>
    <source>
        <tissue evidence="1">Young leaves</tissue>
    </source>
</reference>
<dbReference type="EMBL" id="JAMYWD010000012">
    <property type="protein sequence ID" value="KAJ4953431.1"/>
    <property type="molecule type" value="Genomic_DNA"/>
</dbReference>
<dbReference type="Proteomes" id="UP001141806">
    <property type="component" value="Unassembled WGS sequence"/>
</dbReference>
<sequence>MFSGGFWPSALGRRSGRGSSGYGRGGGVNVFSIAADNSVHHALTTVLSIPVSTQANGNAVVNTNSISMLGGFGARASKVLPSERSAIERREGVVSKSIVFTAGPPPLFNWSKAGWDFPLKTDLIRSSSLARTNAQPLPWIFFLRYRRSKPGP</sequence>
<keyword evidence="2" id="KW-1185">Reference proteome</keyword>
<name>A0A9Q0JVL2_9MAGN</name>